<proteinExistence type="predicted"/>
<comment type="caution">
    <text evidence="2">The sequence shown here is derived from an EMBL/GenBank/DDBJ whole genome shotgun (WGS) entry which is preliminary data.</text>
</comment>
<evidence type="ECO:0000313" key="2">
    <source>
        <dbReference type="EMBL" id="KAH3781429.1"/>
    </source>
</evidence>
<dbReference type="Gene3D" id="1.10.287.1490">
    <property type="match status" value="1"/>
</dbReference>
<name>A0A9D4IQJ6_DREPO</name>
<keyword evidence="3" id="KW-1185">Reference proteome</keyword>
<sequence>MDEIEKFLNKLNMKVEGLEQNVKSIEARTKEIERSSQFMNNELEDTRQKIKSTDTEIKNINKNHKEKIQSIKLQADENEQKTNDLEARSMRENLLFYGCPEVLNENCEGTVKSIILERLRIVENITLD</sequence>
<gene>
    <name evidence="2" type="ORF">DPMN_159256</name>
</gene>
<reference evidence="2" key="1">
    <citation type="journal article" date="2019" name="bioRxiv">
        <title>The Genome of the Zebra Mussel, Dreissena polymorpha: A Resource for Invasive Species Research.</title>
        <authorList>
            <person name="McCartney M.A."/>
            <person name="Auch B."/>
            <person name="Kono T."/>
            <person name="Mallez S."/>
            <person name="Zhang Y."/>
            <person name="Obille A."/>
            <person name="Becker A."/>
            <person name="Abrahante J.E."/>
            <person name="Garbe J."/>
            <person name="Badalamenti J.P."/>
            <person name="Herman A."/>
            <person name="Mangelson H."/>
            <person name="Liachko I."/>
            <person name="Sullivan S."/>
            <person name="Sone E.D."/>
            <person name="Koren S."/>
            <person name="Silverstein K.A.T."/>
            <person name="Beckman K.B."/>
            <person name="Gohl D.M."/>
        </authorList>
    </citation>
    <scope>NUCLEOTIDE SEQUENCE</scope>
    <source>
        <strain evidence="2">Duluth1</strain>
        <tissue evidence="2">Whole animal</tissue>
    </source>
</reference>
<dbReference type="AlphaFoldDB" id="A0A9D4IQJ6"/>
<feature type="coiled-coil region" evidence="1">
    <location>
        <begin position="1"/>
        <end position="88"/>
    </location>
</feature>
<dbReference type="EMBL" id="JAIWYP010000008">
    <property type="protein sequence ID" value="KAH3781429.1"/>
    <property type="molecule type" value="Genomic_DNA"/>
</dbReference>
<organism evidence="2 3">
    <name type="scientific">Dreissena polymorpha</name>
    <name type="common">Zebra mussel</name>
    <name type="synonym">Mytilus polymorpha</name>
    <dbReference type="NCBI Taxonomy" id="45954"/>
    <lineage>
        <taxon>Eukaryota</taxon>
        <taxon>Metazoa</taxon>
        <taxon>Spiralia</taxon>
        <taxon>Lophotrochozoa</taxon>
        <taxon>Mollusca</taxon>
        <taxon>Bivalvia</taxon>
        <taxon>Autobranchia</taxon>
        <taxon>Heteroconchia</taxon>
        <taxon>Euheterodonta</taxon>
        <taxon>Imparidentia</taxon>
        <taxon>Neoheterodontei</taxon>
        <taxon>Myida</taxon>
        <taxon>Dreissenoidea</taxon>
        <taxon>Dreissenidae</taxon>
        <taxon>Dreissena</taxon>
    </lineage>
</organism>
<evidence type="ECO:0000313" key="3">
    <source>
        <dbReference type="Proteomes" id="UP000828390"/>
    </source>
</evidence>
<reference evidence="2" key="2">
    <citation type="submission" date="2020-11" db="EMBL/GenBank/DDBJ databases">
        <authorList>
            <person name="McCartney M.A."/>
            <person name="Auch B."/>
            <person name="Kono T."/>
            <person name="Mallez S."/>
            <person name="Becker A."/>
            <person name="Gohl D.M."/>
            <person name="Silverstein K.A.T."/>
            <person name="Koren S."/>
            <person name="Bechman K.B."/>
            <person name="Herman A."/>
            <person name="Abrahante J.E."/>
            <person name="Garbe J."/>
        </authorList>
    </citation>
    <scope>NUCLEOTIDE SEQUENCE</scope>
    <source>
        <strain evidence="2">Duluth1</strain>
        <tissue evidence="2">Whole animal</tissue>
    </source>
</reference>
<protein>
    <submittedName>
        <fullName evidence="2">Uncharacterized protein</fullName>
    </submittedName>
</protein>
<accession>A0A9D4IQJ6</accession>
<keyword evidence="1" id="KW-0175">Coiled coil</keyword>
<dbReference type="Proteomes" id="UP000828390">
    <property type="component" value="Unassembled WGS sequence"/>
</dbReference>
<evidence type="ECO:0000256" key="1">
    <source>
        <dbReference type="SAM" id="Coils"/>
    </source>
</evidence>